<gene>
    <name evidence="1" type="ORF">JCM17845_21020</name>
</gene>
<dbReference type="Proteomes" id="UP000325187">
    <property type="component" value="Unassembled WGS sequence"/>
</dbReference>
<comment type="caution">
    <text evidence="1">The sequence shown here is derived from an EMBL/GenBank/DDBJ whole genome shotgun (WGS) entry which is preliminary data.</text>
</comment>
<evidence type="ECO:0000313" key="2">
    <source>
        <dbReference type="Proteomes" id="UP000325187"/>
    </source>
</evidence>
<accession>A0A5A7N313</accession>
<dbReference type="GO" id="GO:0032298">
    <property type="term" value="P:positive regulation of DNA-templated DNA replication initiation"/>
    <property type="evidence" value="ECO:0007669"/>
    <property type="project" value="TreeGrafter"/>
</dbReference>
<dbReference type="NCBIfam" id="NF004347">
    <property type="entry name" value="PRK05728.1-4"/>
    <property type="match status" value="1"/>
</dbReference>
<dbReference type="GO" id="GO:0003677">
    <property type="term" value="F:DNA binding"/>
    <property type="evidence" value="ECO:0007669"/>
    <property type="project" value="InterPro"/>
</dbReference>
<dbReference type="AlphaFoldDB" id="A0A5A7N313"/>
<organism evidence="1 2">
    <name type="scientific">Iodidimonas gelatinilytica</name>
    <dbReference type="NCBI Taxonomy" id="1236966"/>
    <lineage>
        <taxon>Bacteria</taxon>
        <taxon>Pseudomonadati</taxon>
        <taxon>Pseudomonadota</taxon>
        <taxon>Alphaproteobacteria</taxon>
        <taxon>Iodidimonadales</taxon>
        <taxon>Iodidimonadaceae</taxon>
        <taxon>Iodidimonas</taxon>
    </lineage>
</organism>
<dbReference type="InterPro" id="IPR007459">
    <property type="entry name" value="DNA_pol3_chi"/>
</dbReference>
<dbReference type="Gene3D" id="3.40.50.10110">
    <property type="entry name" value="DNA polymerase III subunit chi"/>
    <property type="match status" value="1"/>
</dbReference>
<dbReference type="InterPro" id="IPR036768">
    <property type="entry name" value="PolIII_chi_sf"/>
</dbReference>
<dbReference type="Pfam" id="PF04364">
    <property type="entry name" value="DNA_pol3_chi"/>
    <property type="match status" value="1"/>
</dbReference>
<evidence type="ECO:0000313" key="1">
    <source>
        <dbReference type="EMBL" id="GER01479.1"/>
    </source>
</evidence>
<dbReference type="PANTHER" id="PTHR38767">
    <property type="entry name" value="DNA POLYMERASE III SUBUNIT CHI"/>
    <property type="match status" value="1"/>
</dbReference>
<dbReference type="EMBL" id="BKCM01000010">
    <property type="protein sequence ID" value="GER01479.1"/>
    <property type="molecule type" value="Genomic_DNA"/>
</dbReference>
<dbReference type="GO" id="GO:0006260">
    <property type="term" value="P:DNA replication"/>
    <property type="evidence" value="ECO:0007669"/>
    <property type="project" value="InterPro"/>
</dbReference>
<keyword evidence="2" id="KW-1185">Reference proteome</keyword>
<dbReference type="PANTHER" id="PTHR38767:SF1">
    <property type="entry name" value="DNA POLYMERASE III SUBUNIT CHI"/>
    <property type="match status" value="1"/>
</dbReference>
<reference evidence="1 2" key="1">
    <citation type="submission" date="2019-09" db="EMBL/GenBank/DDBJ databases">
        <title>NBRP : Genome information of microbial organism related human and environment.</title>
        <authorList>
            <person name="Hattori M."/>
            <person name="Oshima K."/>
            <person name="Inaba H."/>
            <person name="Suda W."/>
            <person name="Sakamoto M."/>
            <person name="Iino T."/>
            <person name="Kitahara M."/>
            <person name="Oshida Y."/>
            <person name="Iida T."/>
            <person name="Kudo T."/>
            <person name="Itoh T."/>
            <person name="Ohkuma M."/>
        </authorList>
    </citation>
    <scope>NUCLEOTIDE SEQUENCE [LARGE SCALE GENOMIC DNA]</scope>
    <source>
        <strain evidence="1 2">Mie-1</strain>
    </source>
</reference>
<protein>
    <submittedName>
        <fullName evidence="1">DNA polymerase III subunit chi</fullName>
    </submittedName>
</protein>
<dbReference type="SUPFAM" id="SSF102400">
    <property type="entry name" value="DNA polymerase III chi subunit"/>
    <property type="match status" value="1"/>
</dbReference>
<dbReference type="GO" id="GO:0003887">
    <property type="term" value="F:DNA-directed DNA polymerase activity"/>
    <property type="evidence" value="ECO:0007669"/>
    <property type="project" value="InterPro"/>
</dbReference>
<name>A0A5A7N313_9PROT</name>
<proteinExistence type="predicted"/>
<dbReference type="RefSeq" id="WP_150002529.1">
    <property type="nucleotide sequence ID" value="NZ_BKCM01000010.1"/>
</dbReference>
<sequence>MVAEVRFYHLQRQTLEVAFPKLLERVLDRGLKACVRVPDPSTLESLDRALWTYDPVSFLPHGTKESGFPERQPAYLTMEDTCPNGADTLILINAAPAPQDLGGYQMCLYMFDGQDEDIVGQARADWLAWKEKTEKRSYWQQKEQGGWEQKA</sequence>